<sequence length="91" mass="10568">MNRMKRKPDVSKFHLSKDPDDFLNGAIADKAEKKQSKVEVKKTETQQKIFRLPVDVINALKLHVAHQQVETGQKISETKIVEKLLREYLKL</sequence>
<dbReference type="Proteomes" id="UP000001494">
    <property type="component" value="Plasmid pZMOB01"/>
</dbReference>
<proteinExistence type="predicted"/>
<dbReference type="EMBL" id="CP002851">
    <property type="protein sequence ID" value="AEH63561.1"/>
    <property type="molecule type" value="Genomic_DNA"/>
</dbReference>
<dbReference type="AlphaFoldDB" id="A0A0H3G0K5"/>
<dbReference type="KEGG" id="zmm:Zmob_1752"/>
<evidence type="ECO:0000313" key="2">
    <source>
        <dbReference type="Proteomes" id="UP000001494"/>
    </source>
</evidence>
<protein>
    <recommendedName>
        <fullName evidence="3">Plasmid segregation centromere-binding protein ParG</fullName>
    </recommendedName>
</protein>
<keyword evidence="1" id="KW-0614">Plasmid</keyword>
<evidence type="ECO:0000313" key="1">
    <source>
        <dbReference type="EMBL" id="AEH63561.1"/>
    </source>
</evidence>
<accession>A0A0H3G0K5</accession>
<name>A0A0H3G0K5_ZYMMA</name>
<evidence type="ECO:0008006" key="3">
    <source>
        <dbReference type="Google" id="ProtNLM"/>
    </source>
</evidence>
<dbReference type="OrthoDB" id="9154965at2"/>
<geneLocation type="plasmid" evidence="1 2">
    <name>pZMOB01</name>
</geneLocation>
<reference evidence="1 2" key="1">
    <citation type="journal article" date="2011" name="J. Bacteriol.">
        <title>Genome sequence of the ethanol-producing Zymomonas mobilis subsp. mobilis lectotype strain ATCC 10988.</title>
        <authorList>
            <person name="Pappas K.M."/>
            <person name="Kouvelis V.N."/>
            <person name="Saunders E."/>
            <person name="Brettin T.S."/>
            <person name="Bruce D."/>
            <person name="Detter C."/>
            <person name="Balakireva M."/>
            <person name="Han C.S."/>
            <person name="Savvakis G."/>
            <person name="Kyrpides N.C."/>
            <person name="Typas M.A."/>
        </authorList>
    </citation>
    <scope>NUCLEOTIDE SEQUENCE [LARGE SCALE GENOMIC DNA]</scope>
    <source>
        <strain evidence="2">ATCC 10988 / DSM 424 / CCUG 17860 / LMG 404 / NCIMB 8938 / NRRL B-806 / ZM1</strain>
        <plasmid evidence="1">pZMOB01</plasmid>
    </source>
</reference>
<dbReference type="HOGENOM" id="CLU_179295_0_0_5"/>
<organism evidence="1 2">
    <name type="scientific">Zymomonas mobilis subsp. mobilis (strain ATCC 10988 / DSM 424 / LMG 404 / NCIMB 8938 / NRRL B-806 / ZM1)</name>
    <dbReference type="NCBI Taxonomy" id="555217"/>
    <lineage>
        <taxon>Bacteria</taxon>
        <taxon>Pseudomonadati</taxon>
        <taxon>Pseudomonadota</taxon>
        <taxon>Alphaproteobacteria</taxon>
        <taxon>Sphingomonadales</taxon>
        <taxon>Zymomonadaceae</taxon>
        <taxon>Zymomonas</taxon>
    </lineage>
</organism>
<gene>
    <name evidence="1" type="ordered locus">Zmob_1752</name>
</gene>